<dbReference type="RefSeq" id="WP_328936361.1">
    <property type="nucleotide sequence ID" value="NZ_CP108133.1"/>
</dbReference>
<proteinExistence type="predicted"/>
<sequence length="44" mass="4912">MRELHIARLVATGATSKEVASRLLISPRTVDAHLRSVYCKRAHP</sequence>
<dbReference type="Pfam" id="PF00196">
    <property type="entry name" value="GerE"/>
    <property type="match status" value="1"/>
</dbReference>
<dbReference type="Proteomes" id="UP001432166">
    <property type="component" value="Chromosome"/>
</dbReference>
<protein>
    <submittedName>
        <fullName evidence="2">LuxR C-terminal-related transcriptional regulator</fullName>
    </submittedName>
</protein>
<dbReference type="PROSITE" id="PS50043">
    <property type="entry name" value="HTH_LUXR_2"/>
    <property type="match status" value="1"/>
</dbReference>
<dbReference type="InterPro" id="IPR036388">
    <property type="entry name" value="WH-like_DNA-bd_sf"/>
</dbReference>
<dbReference type="InterPro" id="IPR000792">
    <property type="entry name" value="Tscrpt_reg_LuxR_C"/>
</dbReference>
<gene>
    <name evidence="2" type="ORF">OG288_00740</name>
</gene>
<keyword evidence="3" id="KW-1185">Reference proteome</keyword>
<dbReference type="EMBL" id="CP108133">
    <property type="protein sequence ID" value="WTP46978.1"/>
    <property type="molecule type" value="Genomic_DNA"/>
</dbReference>
<dbReference type="SUPFAM" id="SSF46894">
    <property type="entry name" value="C-terminal effector domain of the bipartite response regulators"/>
    <property type="match status" value="1"/>
</dbReference>
<dbReference type="SMART" id="SM00421">
    <property type="entry name" value="HTH_LUXR"/>
    <property type="match status" value="1"/>
</dbReference>
<organism evidence="2 3">
    <name type="scientific">Streptomyces tauricus</name>
    <dbReference type="NCBI Taxonomy" id="68274"/>
    <lineage>
        <taxon>Bacteria</taxon>
        <taxon>Bacillati</taxon>
        <taxon>Actinomycetota</taxon>
        <taxon>Actinomycetes</taxon>
        <taxon>Kitasatosporales</taxon>
        <taxon>Streptomycetaceae</taxon>
        <taxon>Streptomyces</taxon>
        <taxon>Streptomyces aurantiacus group</taxon>
    </lineage>
</organism>
<dbReference type="PROSITE" id="PS00622">
    <property type="entry name" value="HTH_LUXR_1"/>
    <property type="match status" value="1"/>
</dbReference>
<reference evidence="2" key="1">
    <citation type="submission" date="2022-10" db="EMBL/GenBank/DDBJ databases">
        <title>The complete genomes of actinobacterial strains from the NBC collection.</title>
        <authorList>
            <person name="Joergensen T.S."/>
            <person name="Alvarez Arevalo M."/>
            <person name="Sterndorff E.B."/>
            <person name="Faurdal D."/>
            <person name="Vuksanovic O."/>
            <person name="Mourched A.-S."/>
            <person name="Charusanti P."/>
            <person name="Shaw S."/>
            <person name="Blin K."/>
            <person name="Weber T."/>
        </authorList>
    </citation>
    <scope>NUCLEOTIDE SEQUENCE</scope>
    <source>
        <strain evidence="2">NBC_00189</strain>
    </source>
</reference>
<evidence type="ECO:0000313" key="2">
    <source>
        <dbReference type="EMBL" id="WTP46978.1"/>
    </source>
</evidence>
<name>A0ABZ1JB86_9ACTN</name>
<accession>A0ABZ1JB86</accession>
<evidence type="ECO:0000259" key="1">
    <source>
        <dbReference type="PROSITE" id="PS50043"/>
    </source>
</evidence>
<evidence type="ECO:0000313" key="3">
    <source>
        <dbReference type="Proteomes" id="UP001432166"/>
    </source>
</evidence>
<dbReference type="InterPro" id="IPR016032">
    <property type="entry name" value="Sig_transdc_resp-reg_C-effctor"/>
</dbReference>
<feature type="domain" description="HTH luxR-type" evidence="1">
    <location>
        <begin position="1"/>
        <end position="44"/>
    </location>
</feature>
<dbReference type="PRINTS" id="PR00038">
    <property type="entry name" value="HTHLUXR"/>
</dbReference>
<dbReference type="Gene3D" id="1.10.10.10">
    <property type="entry name" value="Winged helix-like DNA-binding domain superfamily/Winged helix DNA-binding domain"/>
    <property type="match status" value="1"/>
</dbReference>